<dbReference type="OrthoDB" id="4473671at2759"/>
<dbReference type="Proteomes" id="UP000258309">
    <property type="component" value="Unassembled WGS sequence"/>
</dbReference>
<sequence length="205" mass="22533">MAEAQRITDPSLLSITTGLSNLNIGTSKLPDSGSATQKLTLVLLQPLANADMLAACCGTDSRLGPNPDSSNHQILRKNLNIRPLSKAWRQAVMKVPPISDLTFNLTLPKGDKNTSLSQRLYWEIATPQEGGLIIETKQVMYIATTIATEMRMRSQGDVRFEVIYDKADGTSLRAMSLLKKQLLALAEFKGLTKRGEEQSERNDTS</sequence>
<dbReference type="OMA" id="NEFHITA"/>
<accession>A0A3E2HE05</accession>
<protein>
    <submittedName>
        <fullName evidence="1">Uncharacterized protein</fullName>
    </submittedName>
</protein>
<feature type="non-terminal residue" evidence="1">
    <location>
        <position position="205"/>
    </location>
</feature>
<proteinExistence type="predicted"/>
<reference evidence="1 2" key="1">
    <citation type="submission" date="2018-05" db="EMBL/GenBank/DDBJ databases">
        <title>Draft genome sequence of Scytalidium lignicola DSM 105466, a ubiquitous saprotrophic fungus.</title>
        <authorList>
            <person name="Buettner E."/>
            <person name="Gebauer A.M."/>
            <person name="Hofrichter M."/>
            <person name="Liers C."/>
            <person name="Kellner H."/>
        </authorList>
    </citation>
    <scope>NUCLEOTIDE SEQUENCE [LARGE SCALE GENOMIC DNA]</scope>
    <source>
        <strain evidence="1 2">DSM 105466</strain>
    </source>
</reference>
<evidence type="ECO:0000313" key="2">
    <source>
        <dbReference type="Proteomes" id="UP000258309"/>
    </source>
</evidence>
<dbReference type="EMBL" id="NCSJ02000072">
    <property type="protein sequence ID" value="RFU31595.1"/>
    <property type="molecule type" value="Genomic_DNA"/>
</dbReference>
<keyword evidence="2" id="KW-1185">Reference proteome</keyword>
<feature type="non-terminal residue" evidence="1">
    <location>
        <position position="1"/>
    </location>
</feature>
<name>A0A3E2HE05_SCYLI</name>
<comment type="caution">
    <text evidence="1">The sequence shown here is derived from an EMBL/GenBank/DDBJ whole genome shotgun (WGS) entry which is preliminary data.</text>
</comment>
<evidence type="ECO:0000313" key="1">
    <source>
        <dbReference type="EMBL" id="RFU31595.1"/>
    </source>
</evidence>
<gene>
    <name evidence="1" type="ORF">B7463_g4714</name>
</gene>
<organism evidence="1 2">
    <name type="scientific">Scytalidium lignicola</name>
    <name type="common">Hyphomycete</name>
    <dbReference type="NCBI Taxonomy" id="5539"/>
    <lineage>
        <taxon>Eukaryota</taxon>
        <taxon>Fungi</taxon>
        <taxon>Dikarya</taxon>
        <taxon>Ascomycota</taxon>
        <taxon>Pezizomycotina</taxon>
        <taxon>Leotiomycetes</taxon>
        <taxon>Leotiomycetes incertae sedis</taxon>
        <taxon>Scytalidium</taxon>
    </lineage>
</organism>
<dbReference type="AlphaFoldDB" id="A0A3E2HE05"/>